<evidence type="ECO:0000256" key="8">
    <source>
        <dbReference type="ARBA" id="ARBA00023004"/>
    </source>
</evidence>
<keyword evidence="7" id="KW-0249">Electron transport</keyword>
<dbReference type="Gene3D" id="3.40.50.80">
    <property type="entry name" value="Nucleotide-binding domain of ferredoxin-NADP reductase (FNR) module"/>
    <property type="match status" value="1"/>
</dbReference>
<keyword evidence="9 12" id="KW-0411">Iron-sulfur</keyword>
<comment type="cofactor">
    <cofactor evidence="10">
        <name>[2Fe-2S] cluster</name>
        <dbReference type="ChEBI" id="CHEBI:190135"/>
    </cofactor>
</comment>
<keyword evidence="2" id="KW-0813">Transport</keyword>
<dbReference type="InterPro" id="IPR050353">
    <property type="entry name" value="PyrK_electron_transfer"/>
</dbReference>
<evidence type="ECO:0000259" key="13">
    <source>
        <dbReference type="PROSITE" id="PS51384"/>
    </source>
</evidence>
<dbReference type="PIRSF" id="PIRSF006816">
    <property type="entry name" value="Cyc3_hyd_g"/>
    <property type="match status" value="1"/>
</dbReference>
<accession>A0A5D8QE47</accession>
<keyword evidence="4 12" id="KW-0001">2Fe-2S</keyword>
<evidence type="ECO:0000256" key="4">
    <source>
        <dbReference type="ARBA" id="ARBA00022714"/>
    </source>
</evidence>
<dbReference type="Gene3D" id="2.40.30.10">
    <property type="entry name" value="Translation factors"/>
    <property type="match status" value="1"/>
</dbReference>
<organism evidence="14 15">
    <name type="scientific">Calorimonas adulescens</name>
    <dbReference type="NCBI Taxonomy" id="2606906"/>
    <lineage>
        <taxon>Bacteria</taxon>
        <taxon>Bacillati</taxon>
        <taxon>Bacillota</taxon>
        <taxon>Clostridia</taxon>
        <taxon>Thermoanaerobacterales</taxon>
        <taxon>Thermoanaerobacteraceae</taxon>
        <taxon>Calorimonas</taxon>
    </lineage>
</organism>
<evidence type="ECO:0000256" key="2">
    <source>
        <dbReference type="ARBA" id="ARBA00022448"/>
    </source>
</evidence>
<evidence type="ECO:0000313" key="15">
    <source>
        <dbReference type="Proteomes" id="UP000322976"/>
    </source>
</evidence>
<dbReference type="EMBL" id="VTPS01000003">
    <property type="protein sequence ID" value="TZE82980.1"/>
    <property type="molecule type" value="Genomic_DNA"/>
</dbReference>
<dbReference type="InterPro" id="IPR017938">
    <property type="entry name" value="Riboflavin_synthase-like_b-brl"/>
</dbReference>
<dbReference type="Gene3D" id="2.10.240.10">
    <property type="entry name" value="Dihydroorotate dehydrogenase, electron transfer subunit"/>
    <property type="match status" value="1"/>
</dbReference>
<comment type="cofactor">
    <cofactor evidence="11">
        <name>FAD</name>
        <dbReference type="ChEBI" id="CHEBI:57692"/>
    </cofactor>
    <text evidence="11">Binds 1 FAD per subunit.</text>
</comment>
<evidence type="ECO:0000256" key="11">
    <source>
        <dbReference type="PIRSR" id="PIRSR006816-1"/>
    </source>
</evidence>
<dbReference type="InterPro" id="IPR012165">
    <property type="entry name" value="Cyt_c3_hydrogenase_gsu"/>
</dbReference>
<protein>
    <submittedName>
        <fullName evidence="14">Dihydroorotate dehydrogenase electron transfer subunit</fullName>
    </submittedName>
</protein>
<keyword evidence="3 11" id="KW-0285">Flavoprotein</keyword>
<reference evidence="14 15" key="1">
    <citation type="submission" date="2019-08" db="EMBL/GenBank/DDBJ databases">
        <title>Calorimonas adulescens gen. nov., sp. nov., an anaerobic thermophilic bacterium from Sakhalin hot spring.</title>
        <authorList>
            <person name="Khomyakova M.A."/>
            <person name="Merkel A.Y."/>
            <person name="Novikov A."/>
            <person name="Bonch-Osmolovskaya E.A."/>
            <person name="Slobodkin A.I."/>
        </authorList>
    </citation>
    <scope>NUCLEOTIDE SEQUENCE [LARGE SCALE GENOMIC DNA]</scope>
    <source>
        <strain evidence="14 15">A05MB</strain>
    </source>
</reference>
<dbReference type="InterPro" id="IPR037117">
    <property type="entry name" value="Dihydroorotate_DH_ele_sf"/>
</dbReference>
<proteinExistence type="inferred from homology"/>
<dbReference type="InterPro" id="IPR017927">
    <property type="entry name" value="FAD-bd_FR_type"/>
</dbReference>
<keyword evidence="6 11" id="KW-0274">FAD</keyword>
<dbReference type="Proteomes" id="UP000322976">
    <property type="component" value="Unassembled WGS sequence"/>
</dbReference>
<feature type="binding site" evidence="12">
    <location>
        <position position="233"/>
    </location>
    <ligand>
        <name>[2Fe-2S] cluster</name>
        <dbReference type="ChEBI" id="CHEBI:190135"/>
    </ligand>
</feature>
<dbReference type="CDD" id="cd06218">
    <property type="entry name" value="DHOD_e_trans"/>
    <property type="match status" value="1"/>
</dbReference>
<dbReference type="GO" id="GO:0051537">
    <property type="term" value="F:2 iron, 2 sulfur cluster binding"/>
    <property type="evidence" value="ECO:0007669"/>
    <property type="project" value="UniProtKB-KW"/>
</dbReference>
<dbReference type="SUPFAM" id="SSF63380">
    <property type="entry name" value="Riboflavin synthase domain-like"/>
    <property type="match status" value="1"/>
</dbReference>
<dbReference type="RefSeq" id="WP_149544537.1">
    <property type="nucleotide sequence ID" value="NZ_VTPS01000003.1"/>
</dbReference>
<evidence type="ECO:0000256" key="12">
    <source>
        <dbReference type="PIRSR" id="PIRSR006816-2"/>
    </source>
</evidence>
<name>A0A5D8QE47_9THEO</name>
<dbReference type="GO" id="GO:0050660">
    <property type="term" value="F:flavin adenine dinucleotide binding"/>
    <property type="evidence" value="ECO:0007669"/>
    <property type="project" value="InterPro"/>
</dbReference>
<evidence type="ECO:0000256" key="7">
    <source>
        <dbReference type="ARBA" id="ARBA00022982"/>
    </source>
</evidence>
<sequence length="249" mass="27330">MLSMIEYNERVSDDIYLMELRSERVAQMARPGQFVHVLVDSEGYILRRPFSICDTDGKTIKILYRVKGVGTRIMSRMIPASSMDIIGPLGRGFDEMDGSVAIVGGGIGLAPLVYLANTIKRGSMFLGFNGKPFGIDLIRNPGIDIRVATMDGSSGYRGNVIELFEAALNDERYSCVYACGPKAMIKEVKRLCNEYGMVGEASFEERMGCALGSCMVCSIPLKDKSGPKYARVCKDGPVFNLSEVIFGRV</sequence>
<keyword evidence="15" id="KW-1185">Reference proteome</keyword>
<dbReference type="PROSITE" id="PS51384">
    <property type="entry name" value="FAD_FR"/>
    <property type="match status" value="1"/>
</dbReference>
<dbReference type="SUPFAM" id="SSF52343">
    <property type="entry name" value="Ferredoxin reductase-like, C-terminal NADP-linked domain"/>
    <property type="match status" value="1"/>
</dbReference>
<evidence type="ECO:0000256" key="10">
    <source>
        <dbReference type="ARBA" id="ARBA00034078"/>
    </source>
</evidence>
<dbReference type="AlphaFoldDB" id="A0A5D8QE47"/>
<dbReference type="PANTHER" id="PTHR43513:SF3">
    <property type="entry name" value="DIHYDROOROTATE DEHYDROGENASE B (NAD(+)), ELECTRON TRANSFER SUBUNIT-RELATED"/>
    <property type="match status" value="1"/>
</dbReference>
<feature type="domain" description="FAD-binding FR-type" evidence="13">
    <location>
        <begin position="1"/>
        <end position="95"/>
    </location>
</feature>
<dbReference type="Pfam" id="PF10418">
    <property type="entry name" value="DHODB_Fe-S_bind"/>
    <property type="match status" value="1"/>
</dbReference>
<dbReference type="InterPro" id="IPR039261">
    <property type="entry name" value="FNR_nucleotide-bd"/>
</dbReference>
<dbReference type="GO" id="GO:0016491">
    <property type="term" value="F:oxidoreductase activity"/>
    <property type="evidence" value="ECO:0007669"/>
    <property type="project" value="InterPro"/>
</dbReference>
<feature type="binding site" evidence="11">
    <location>
        <begin position="70"/>
        <end position="71"/>
    </location>
    <ligand>
        <name>FAD</name>
        <dbReference type="ChEBI" id="CHEBI:57692"/>
    </ligand>
</feature>
<feature type="binding site" evidence="12">
    <location>
        <position position="217"/>
    </location>
    <ligand>
        <name>[2Fe-2S] cluster</name>
        <dbReference type="ChEBI" id="CHEBI:190135"/>
    </ligand>
</feature>
<evidence type="ECO:0000313" key="14">
    <source>
        <dbReference type="EMBL" id="TZE82980.1"/>
    </source>
</evidence>
<feature type="binding site" evidence="11">
    <location>
        <begin position="63"/>
        <end position="65"/>
    </location>
    <ligand>
        <name>FAD</name>
        <dbReference type="ChEBI" id="CHEBI:57692"/>
    </ligand>
</feature>
<feature type="binding site" evidence="12">
    <location>
        <position position="209"/>
    </location>
    <ligand>
        <name>[2Fe-2S] cluster</name>
        <dbReference type="ChEBI" id="CHEBI:190135"/>
    </ligand>
</feature>
<evidence type="ECO:0000256" key="5">
    <source>
        <dbReference type="ARBA" id="ARBA00022723"/>
    </source>
</evidence>
<dbReference type="PANTHER" id="PTHR43513">
    <property type="entry name" value="DIHYDROOROTATE DEHYDROGENASE B (NAD(+)), ELECTRON TRANSFER SUBUNIT"/>
    <property type="match status" value="1"/>
</dbReference>
<keyword evidence="8 12" id="KW-0408">Iron</keyword>
<comment type="cofactor">
    <cofactor evidence="12">
        <name>[2Fe-2S] cluster</name>
        <dbReference type="ChEBI" id="CHEBI:190135"/>
    </cofactor>
    <text evidence="12">Binds 1 [2Fe-2S] cluster per subunit.</text>
</comment>
<comment type="similarity">
    <text evidence="1">Belongs to the PyrK family.</text>
</comment>
<evidence type="ECO:0000256" key="6">
    <source>
        <dbReference type="ARBA" id="ARBA00022827"/>
    </source>
</evidence>
<comment type="caution">
    <text evidence="14">The sequence shown here is derived from an EMBL/GenBank/DDBJ whole genome shotgun (WGS) entry which is preliminary data.</text>
</comment>
<keyword evidence="5 12" id="KW-0479">Metal-binding</keyword>
<dbReference type="GO" id="GO:0006221">
    <property type="term" value="P:pyrimidine nucleotide biosynthetic process"/>
    <property type="evidence" value="ECO:0007669"/>
    <property type="project" value="InterPro"/>
</dbReference>
<evidence type="ECO:0000256" key="9">
    <source>
        <dbReference type="ARBA" id="ARBA00023014"/>
    </source>
</evidence>
<evidence type="ECO:0000256" key="1">
    <source>
        <dbReference type="ARBA" id="ARBA00006422"/>
    </source>
</evidence>
<feature type="binding site" evidence="12">
    <location>
        <position position="214"/>
    </location>
    <ligand>
        <name>[2Fe-2S] cluster</name>
        <dbReference type="ChEBI" id="CHEBI:190135"/>
    </ligand>
</feature>
<feature type="binding site" evidence="11">
    <location>
        <begin position="48"/>
        <end position="51"/>
    </location>
    <ligand>
        <name>FAD</name>
        <dbReference type="ChEBI" id="CHEBI:57692"/>
    </ligand>
</feature>
<dbReference type="InterPro" id="IPR019480">
    <property type="entry name" value="Dihydroorotate_DH_Fe-S-bd"/>
</dbReference>
<gene>
    <name evidence="14" type="ORF">FWJ32_03240</name>
</gene>
<evidence type="ECO:0000256" key="3">
    <source>
        <dbReference type="ARBA" id="ARBA00022630"/>
    </source>
</evidence>
<dbReference type="GO" id="GO:0046872">
    <property type="term" value="F:metal ion binding"/>
    <property type="evidence" value="ECO:0007669"/>
    <property type="project" value="UniProtKB-KW"/>
</dbReference>